<feature type="domain" description="Transposase MuDR plant" evidence="1">
    <location>
        <begin position="206"/>
        <end position="259"/>
    </location>
</feature>
<evidence type="ECO:0000259" key="2">
    <source>
        <dbReference type="Pfam" id="PF10551"/>
    </source>
</evidence>
<dbReference type="InterPro" id="IPR004332">
    <property type="entry name" value="Transposase_MuDR"/>
</dbReference>
<keyword evidence="4" id="KW-1185">Reference proteome</keyword>
<evidence type="ECO:0008006" key="5">
    <source>
        <dbReference type="Google" id="ProtNLM"/>
    </source>
</evidence>
<dbReference type="PANTHER" id="PTHR31973:SF195">
    <property type="entry name" value="MUDR FAMILY TRANSPOSASE"/>
    <property type="match status" value="1"/>
</dbReference>
<feature type="domain" description="MULE transposase" evidence="2">
    <location>
        <begin position="361"/>
        <end position="441"/>
    </location>
</feature>
<dbReference type="Proteomes" id="UP000289738">
    <property type="component" value="Chromosome B09"/>
</dbReference>
<dbReference type="Pfam" id="PF10551">
    <property type="entry name" value="MULE"/>
    <property type="match status" value="1"/>
</dbReference>
<dbReference type="EMBL" id="SDMP01000019">
    <property type="protein sequence ID" value="RYQ87858.1"/>
    <property type="molecule type" value="Genomic_DNA"/>
</dbReference>
<dbReference type="InterPro" id="IPR018289">
    <property type="entry name" value="MULE_transposase_dom"/>
</dbReference>
<name>A0A444XDQ4_ARAHY</name>
<organism evidence="3 4">
    <name type="scientific">Arachis hypogaea</name>
    <name type="common">Peanut</name>
    <dbReference type="NCBI Taxonomy" id="3818"/>
    <lineage>
        <taxon>Eukaryota</taxon>
        <taxon>Viridiplantae</taxon>
        <taxon>Streptophyta</taxon>
        <taxon>Embryophyta</taxon>
        <taxon>Tracheophyta</taxon>
        <taxon>Spermatophyta</taxon>
        <taxon>Magnoliopsida</taxon>
        <taxon>eudicotyledons</taxon>
        <taxon>Gunneridae</taxon>
        <taxon>Pentapetalae</taxon>
        <taxon>rosids</taxon>
        <taxon>fabids</taxon>
        <taxon>Fabales</taxon>
        <taxon>Fabaceae</taxon>
        <taxon>Papilionoideae</taxon>
        <taxon>50 kb inversion clade</taxon>
        <taxon>dalbergioids sensu lato</taxon>
        <taxon>Dalbergieae</taxon>
        <taxon>Pterocarpus clade</taxon>
        <taxon>Arachis</taxon>
    </lineage>
</organism>
<reference evidence="3 4" key="1">
    <citation type="submission" date="2019-01" db="EMBL/GenBank/DDBJ databases">
        <title>Sequencing of cultivated peanut Arachis hypogaea provides insights into genome evolution and oil improvement.</title>
        <authorList>
            <person name="Chen X."/>
        </authorList>
    </citation>
    <scope>NUCLEOTIDE SEQUENCE [LARGE SCALE GENOMIC DNA]</scope>
    <source>
        <strain evidence="4">cv. Fuhuasheng</strain>
        <tissue evidence="3">Leaves</tissue>
    </source>
</reference>
<gene>
    <name evidence="3" type="ORF">Ahy_B09g095399</name>
</gene>
<evidence type="ECO:0000259" key="1">
    <source>
        <dbReference type="Pfam" id="PF03108"/>
    </source>
</evidence>
<sequence>MSDRVLLKVYYFGQILLQTSEGVKFICENPLDVVISFIISFEELKGVICEKIDSERTRKISCILYRYPIPVFGGFVQYQTKYVTDEASMQEMFSMYIENRAQISFIELYVEFEQSEADRNILREDYNSDSEKEFESNYEFVGPYGDEDHGDRTMAPDVTEVANALANEVPFEEPSFMRVLDLDTMHVPEFPEYMTAEIPIVADGEFAVGMEFSSREAVIKAIKEYIIRRSVDYRMYESEPLTFYAKCTQYGSGCDWLIRDHSKLDSITIAEAIKPVVEADPSLMVKSVIAEVQLKFNYTVSYRKAWLAKQRVVEKIFGGWEASYEALPMWFEAMCHKEPAAVVHFETMPTYQGDDLVGDIRVDGTHLYGKYKGCLLVAVSQDGNNNIVPIVFAIVEGETSDAWHFFLSNLRQHVVTRDGVGLISDRHESINVAVERRYSRMVREYEVCYQRLRERGEAYTNWLNRISREQYALAFDGGYRWGHMTTNLVECINSFHANQLASGNIQVSCFDRQNEVFEVREMPSGLEFAVDLRGLRCDCGEFQMDQFRRVYRARFRPLGNPTTWPAYNGPRFVPNLYLRRVMKGRPRMTHFLNEMDTRMLRRPRRCGLCGAEGHSRSRCRQSAGVNADRDAQ</sequence>
<evidence type="ECO:0000313" key="4">
    <source>
        <dbReference type="Proteomes" id="UP000289738"/>
    </source>
</evidence>
<proteinExistence type="predicted"/>
<comment type="caution">
    <text evidence="3">The sequence shown here is derived from an EMBL/GenBank/DDBJ whole genome shotgun (WGS) entry which is preliminary data.</text>
</comment>
<dbReference type="PANTHER" id="PTHR31973">
    <property type="entry name" value="POLYPROTEIN, PUTATIVE-RELATED"/>
    <property type="match status" value="1"/>
</dbReference>
<protein>
    <recommendedName>
        <fullName evidence="5">CCHC-type domain-containing protein</fullName>
    </recommendedName>
</protein>
<accession>A0A444XDQ4</accession>
<dbReference type="Pfam" id="PF03108">
    <property type="entry name" value="DBD_Tnp_Mut"/>
    <property type="match status" value="1"/>
</dbReference>
<dbReference type="AlphaFoldDB" id="A0A444XDQ4"/>
<evidence type="ECO:0000313" key="3">
    <source>
        <dbReference type="EMBL" id="RYQ87858.1"/>
    </source>
</evidence>